<dbReference type="Gene3D" id="3.20.20.140">
    <property type="entry name" value="Metal-dependent hydrolases"/>
    <property type="match status" value="1"/>
</dbReference>
<dbReference type="Proteomes" id="UP001064632">
    <property type="component" value="Chromosome"/>
</dbReference>
<keyword evidence="2" id="KW-0479">Metal-binding</keyword>
<dbReference type="EMBL" id="CP104694">
    <property type="protein sequence ID" value="UXI68968.1"/>
    <property type="molecule type" value="Genomic_DNA"/>
</dbReference>
<dbReference type="RefSeq" id="WP_261695926.1">
    <property type="nucleotide sequence ID" value="NZ_CP104694.1"/>
</dbReference>
<reference evidence="7" key="1">
    <citation type="submission" date="2022-09" db="EMBL/GenBank/DDBJ databases">
        <title>Tahibacter sp. nov., isolated from a fresh water.</title>
        <authorList>
            <person name="Baek J.H."/>
            <person name="Lee J.K."/>
            <person name="Kim J.M."/>
            <person name="Jeon C.O."/>
        </authorList>
    </citation>
    <scope>NUCLEOTIDE SEQUENCE</scope>
    <source>
        <strain evidence="7">W38</strain>
    </source>
</reference>
<sequence>MTSDTRTTALIGARILGESGFIDDHAVLHADGRIIAVVPQDDWRVARATPQALHGEYLVPGFIDCQVNGGGDALFNASPTVDTIRRIGAAHRQFGTTGFLPTLISDDKDVMQAAIAAVADAIRQGVPGVLGIHLEGPYLSTARRGAHDASKFHRPDDSDLDWLATPTGGCTVLTLAPEELDAPLLRRIADRGILLCAGHTAATYAQTRAGLANGVRGFTHLFNAMTPLTSREPGVVGAALEDPDSWCGIIADGHHVHPASLRIALAAKPRGKVFLVTDAMPPVGGVQTSFHLGGQAVETVGGICRNADGSLAGSALDMASAVRNSVRELGQPLEEALRMASAYPAEFLGIAATRGRIATGQAADFASLDADLAVTGTWINGQFAPAIPAVQQQS</sequence>
<evidence type="ECO:0000256" key="2">
    <source>
        <dbReference type="ARBA" id="ARBA00022723"/>
    </source>
</evidence>
<organism evidence="7 8">
    <name type="scientific">Tahibacter amnicola</name>
    <dbReference type="NCBI Taxonomy" id="2976241"/>
    <lineage>
        <taxon>Bacteria</taxon>
        <taxon>Pseudomonadati</taxon>
        <taxon>Pseudomonadota</taxon>
        <taxon>Gammaproteobacteria</taxon>
        <taxon>Lysobacterales</taxon>
        <taxon>Rhodanobacteraceae</taxon>
        <taxon>Tahibacter</taxon>
    </lineage>
</organism>
<evidence type="ECO:0000256" key="4">
    <source>
        <dbReference type="ARBA" id="ARBA00023277"/>
    </source>
</evidence>
<comment type="similarity">
    <text evidence="1 5">Belongs to the metallo-dependent hydrolases superfamily. NagA family.</text>
</comment>
<dbReference type="PIRSF" id="PIRSF038994">
    <property type="entry name" value="NagA"/>
    <property type="match status" value="1"/>
</dbReference>
<keyword evidence="3 5" id="KW-0378">Hydrolase</keyword>
<accession>A0ABY6BI02</accession>
<evidence type="ECO:0000256" key="3">
    <source>
        <dbReference type="ARBA" id="ARBA00022801"/>
    </source>
</evidence>
<dbReference type="Gene3D" id="2.30.40.10">
    <property type="entry name" value="Urease, subunit C, domain 1"/>
    <property type="match status" value="1"/>
</dbReference>
<gene>
    <name evidence="7" type="primary">nagA</name>
    <name evidence="7" type="ORF">N4264_04765</name>
</gene>
<dbReference type="Pfam" id="PF01979">
    <property type="entry name" value="Amidohydro_1"/>
    <property type="match status" value="1"/>
</dbReference>
<dbReference type="SUPFAM" id="SSF51338">
    <property type="entry name" value="Composite domain of metallo-dependent hydrolases"/>
    <property type="match status" value="1"/>
</dbReference>
<evidence type="ECO:0000256" key="5">
    <source>
        <dbReference type="PIRNR" id="PIRNR038994"/>
    </source>
</evidence>
<evidence type="ECO:0000313" key="8">
    <source>
        <dbReference type="Proteomes" id="UP001064632"/>
    </source>
</evidence>
<evidence type="ECO:0000313" key="7">
    <source>
        <dbReference type="EMBL" id="UXI68968.1"/>
    </source>
</evidence>
<dbReference type="NCBIfam" id="TIGR00221">
    <property type="entry name" value="nagA"/>
    <property type="match status" value="1"/>
</dbReference>
<keyword evidence="8" id="KW-1185">Reference proteome</keyword>
<dbReference type="EC" id="3.5.1.25" evidence="7"/>
<dbReference type="InterPro" id="IPR032466">
    <property type="entry name" value="Metal_Hydrolase"/>
</dbReference>
<feature type="domain" description="Amidohydrolase-related" evidence="6">
    <location>
        <begin position="57"/>
        <end position="382"/>
    </location>
</feature>
<dbReference type="SUPFAM" id="SSF51556">
    <property type="entry name" value="Metallo-dependent hydrolases"/>
    <property type="match status" value="1"/>
</dbReference>
<evidence type="ECO:0000256" key="1">
    <source>
        <dbReference type="ARBA" id="ARBA00010716"/>
    </source>
</evidence>
<keyword evidence="4 5" id="KW-0119">Carbohydrate metabolism</keyword>
<proteinExistence type="inferred from homology"/>
<dbReference type="PANTHER" id="PTHR11113:SF14">
    <property type="entry name" value="N-ACETYLGLUCOSAMINE-6-PHOSPHATE DEACETYLASE"/>
    <property type="match status" value="1"/>
</dbReference>
<evidence type="ECO:0000259" key="6">
    <source>
        <dbReference type="Pfam" id="PF01979"/>
    </source>
</evidence>
<dbReference type="InterPro" id="IPR011059">
    <property type="entry name" value="Metal-dep_hydrolase_composite"/>
</dbReference>
<dbReference type="CDD" id="cd00854">
    <property type="entry name" value="NagA"/>
    <property type="match status" value="1"/>
</dbReference>
<dbReference type="PANTHER" id="PTHR11113">
    <property type="entry name" value="N-ACETYLGLUCOSAMINE-6-PHOSPHATE DEACETYLASE"/>
    <property type="match status" value="1"/>
</dbReference>
<protein>
    <submittedName>
        <fullName evidence="7">N-acetylglucosamine-6-phosphate deacetylase</fullName>
        <ecNumber evidence="7">3.5.1.25</ecNumber>
    </submittedName>
</protein>
<name>A0ABY6BI02_9GAMM</name>
<dbReference type="InterPro" id="IPR003764">
    <property type="entry name" value="GlcNAc_6-P_deAcase"/>
</dbReference>
<dbReference type="InterPro" id="IPR006680">
    <property type="entry name" value="Amidohydro-rel"/>
</dbReference>
<dbReference type="GO" id="GO:0008448">
    <property type="term" value="F:N-acetylglucosamine-6-phosphate deacetylase activity"/>
    <property type="evidence" value="ECO:0007669"/>
    <property type="project" value="UniProtKB-EC"/>
</dbReference>